<dbReference type="RefSeq" id="WP_084238014.1">
    <property type="nucleotide sequence ID" value="NZ_FWXT01000001.1"/>
</dbReference>
<evidence type="ECO:0000256" key="1">
    <source>
        <dbReference type="SAM" id="SignalP"/>
    </source>
</evidence>
<keyword evidence="1" id="KW-0732">Signal</keyword>
<organism evidence="2 3">
    <name type="scientific">Pedobacter africanus</name>
    <dbReference type="NCBI Taxonomy" id="151894"/>
    <lineage>
        <taxon>Bacteria</taxon>
        <taxon>Pseudomonadati</taxon>
        <taxon>Bacteroidota</taxon>
        <taxon>Sphingobacteriia</taxon>
        <taxon>Sphingobacteriales</taxon>
        <taxon>Sphingobacteriaceae</taxon>
        <taxon>Pedobacter</taxon>
    </lineage>
</organism>
<protein>
    <submittedName>
        <fullName evidence="2">Uncharacterized protein</fullName>
    </submittedName>
</protein>
<accession>A0A1W2B394</accession>
<keyword evidence="3" id="KW-1185">Reference proteome</keyword>
<dbReference type="STRING" id="151894.SAMN04488524_1825"/>
<name>A0A1W2B394_9SPHI</name>
<feature type="chain" id="PRO_5012574234" evidence="1">
    <location>
        <begin position="25"/>
        <end position="138"/>
    </location>
</feature>
<gene>
    <name evidence="2" type="ORF">SAMN04488524_1825</name>
</gene>
<feature type="signal peptide" evidence="1">
    <location>
        <begin position="1"/>
        <end position="24"/>
    </location>
</feature>
<evidence type="ECO:0000313" key="3">
    <source>
        <dbReference type="Proteomes" id="UP000192756"/>
    </source>
</evidence>
<proteinExistence type="predicted"/>
<reference evidence="3" key="1">
    <citation type="submission" date="2017-04" db="EMBL/GenBank/DDBJ databases">
        <authorList>
            <person name="Varghese N."/>
            <person name="Submissions S."/>
        </authorList>
    </citation>
    <scope>NUCLEOTIDE SEQUENCE [LARGE SCALE GENOMIC DNA]</scope>
    <source>
        <strain evidence="3">DSM 12126</strain>
    </source>
</reference>
<dbReference type="Proteomes" id="UP000192756">
    <property type="component" value="Unassembled WGS sequence"/>
</dbReference>
<evidence type="ECO:0000313" key="2">
    <source>
        <dbReference type="EMBL" id="SMC66868.1"/>
    </source>
</evidence>
<dbReference type="AlphaFoldDB" id="A0A1W2B394"/>
<sequence>MKKLLLFALLAFGLTAFFSSSAFSQTFPPPEPPPPSTGPVVSVSVYSADYWGELSFNTFTREFRQGTIYLSSGDRVIIKSLTGTLVEEYRGIVGPDGGYPYGQDWYYHFEGVLAYRFSPFGPTYTLDLDRLNNISIPY</sequence>
<dbReference type="EMBL" id="FWXT01000001">
    <property type="protein sequence ID" value="SMC66868.1"/>
    <property type="molecule type" value="Genomic_DNA"/>
</dbReference>